<proteinExistence type="predicted"/>
<gene>
    <name evidence="2" type="ORF">C1H46_035708</name>
</gene>
<comment type="caution">
    <text evidence="2">The sequence shown here is derived from an EMBL/GenBank/DDBJ whole genome shotgun (WGS) entry which is preliminary data.</text>
</comment>
<keyword evidence="3" id="KW-1185">Reference proteome</keyword>
<reference evidence="2 3" key="1">
    <citation type="journal article" date="2019" name="G3 (Bethesda)">
        <title>Sequencing of a Wild Apple (Malus baccata) Genome Unravels the Differences Between Cultivated and Wild Apple Species Regarding Disease Resistance and Cold Tolerance.</title>
        <authorList>
            <person name="Chen X."/>
        </authorList>
    </citation>
    <scope>NUCLEOTIDE SEQUENCE [LARGE SCALE GENOMIC DNA]</scope>
    <source>
        <strain evidence="3">cv. Shandingzi</strain>
        <tissue evidence="2">Leaves</tissue>
    </source>
</reference>
<organism evidence="2 3">
    <name type="scientific">Malus baccata</name>
    <name type="common">Siberian crab apple</name>
    <name type="synonym">Pyrus baccata</name>
    <dbReference type="NCBI Taxonomy" id="106549"/>
    <lineage>
        <taxon>Eukaryota</taxon>
        <taxon>Viridiplantae</taxon>
        <taxon>Streptophyta</taxon>
        <taxon>Embryophyta</taxon>
        <taxon>Tracheophyta</taxon>
        <taxon>Spermatophyta</taxon>
        <taxon>Magnoliopsida</taxon>
        <taxon>eudicotyledons</taxon>
        <taxon>Gunneridae</taxon>
        <taxon>Pentapetalae</taxon>
        <taxon>rosids</taxon>
        <taxon>fabids</taxon>
        <taxon>Rosales</taxon>
        <taxon>Rosaceae</taxon>
        <taxon>Amygdaloideae</taxon>
        <taxon>Maleae</taxon>
        <taxon>Malus</taxon>
    </lineage>
</organism>
<dbReference type="Proteomes" id="UP000315295">
    <property type="component" value="Unassembled WGS sequence"/>
</dbReference>
<dbReference type="EMBL" id="VIEB01000894">
    <property type="protein sequence ID" value="TQD78749.1"/>
    <property type="molecule type" value="Genomic_DNA"/>
</dbReference>
<dbReference type="AlphaFoldDB" id="A0A540KXD6"/>
<feature type="region of interest" description="Disordered" evidence="1">
    <location>
        <begin position="40"/>
        <end position="60"/>
    </location>
</feature>
<name>A0A540KXD6_MALBA</name>
<evidence type="ECO:0000313" key="3">
    <source>
        <dbReference type="Proteomes" id="UP000315295"/>
    </source>
</evidence>
<evidence type="ECO:0000313" key="2">
    <source>
        <dbReference type="EMBL" id="TQD78749.1"/>
    </source>
</evidence>
<protein>
    <submittedName>
        <fullName evidence="2">Uncharacterized protein</fullName>
    </submittedName>
</protein>
<sequence length="99" mass="11249">MKQRSTIGRGEEVIPLPALPNRVFHGRRTNYKQQSEALPSFQNVPTTIDHQHNHNTDNTIAATTPFPELFSNQRAQRCSMLHFVTYGIKEGGHERSLPP</sequence>
<evidence type="ECO:0000256" key="1">
    <source>
        <dbReference type="SAM" id="MobiDB-lite"/>
    </source>
</evidence>
<accession>A0A540KXD6</accession>